<dbReference type="FunFam" id="3.30.160.60:FF:000322">
    <property type="entry name" value="GDNF-inducible zinc finger protein 1"/>
    <property type="match status" value="1"/>
</dbReference>
<keyword evidence="8" id="KW-0238">DNA-binding</keyword>
<evidence type="ECO:0000256" key="6">
    <source>
        <dbReference type="ARBA" id="ARBA00022833"/>
    </source>
</evidence>
<dbReference type="FunFam" id="3.30.160.60:FF:000690">
    <property type="entry name" value="Zinc finger protein 354C"/>
    <property type="match status" value="1"/>
</dbReference>
<dbReference type="Pfam" id="PF13912">
    <property type="entry name" value="zf-C2H2_6"/>
    <property type="match status" value="1"/>
</dbReference>
<keyword evidence="7" id="KW-0805">Transcription regulation</keyword>
<dbReference type="FunFam" id="3.30.160.60:FF:002349">
    <property type="entry name" value="Zinc finger and BTB domain-containing 40"/>
    <property type="match status" value="1"/>
</dbReference>
<evidence type="ECO:0000256" key="9">
    <source>
        <dbReference type="ARBA" id="ARBA00023163"/>
    </source>
</evidence>
<dbReference type="Proteomes" id="UP001367676">
    <property type="component" value="Unassembled WGS sequence"/>
</dbReference>
<feature type="domain" description="C2H2-type" evidence="13">
    <location>
        <begin position="441"/>
        <end position="468"/>
    </location>
</feature>
<feature type="domain" description="C2H2-type" evidence="13">
    <location>
        <begin position="384"/>
        <end position="412"/>
    </location>
</feature>
<evidence type="ECO:0000256" key="8">
    <source>
        <dbReference type="ARBA" id="ARBA00023125"/>
    </source>
</evidence>
<keyword evidence="4" id="KW-0677">Repeat</keyword>
<keyword evidence="10" id="KW-0539">Nucleus</keyword>
<feature type="region of interest" description="Disordered" evidence="12">
    <location>
        <begin position="72"/>
        <end position="119"/>
    </location>
</feature>
<dbReference type="EMBL" id="JBBCAQ010000007">
    <property type="protein sequence ID" value="KAK7602806.1"/>
    <property type="molecule type" value="Genomic_DNA"/>
</dbReference>
<gene>
    <name evidence="14" type="ORF">V9T40_006780</name>
</gene>
<evidence type="ECO:0000256" key="4">
    <source>
        <dbReference type="ARBA" id="ARBA00022737"/>
    </source>
</evidence>
<keyword evidence="9" id="KW-0804">Transcription</keyword>
<dbReference type="Pfam" id="PF00096">
    <property type="entry name" value="zf-C2H2"/>
    <property type="match status" value="5"/>
</dbReference>
<feature type="region of interest" description="Disordered" evidence="12">
    <location>
        <begin position="1"/>
        <end position="26"/>
    </location>
</feature>
<keyword evidence="5 11" id="KW-0863">Zinc-finger</keyword>
<dbReference type="GO" id="GO:0003682">
    <property type="term" value="F:chromatin binding"/>
    <property type="evidence" value="ECO:0007669"/>
    <property type="project" value="UniProtKB-ARBA"/>
</dbReference>
<evidence type="ECO:0000256" key="7">
    <source>
        <dbReference type="ARBA" id="ARBA00023015"/>
    </source>
</evidence>
<dbReference type="AlphaFoldDB" id="A0AAN9TTW3"/>
<dbReference type="InterPro" id="IPR036236">
    <property type="entry name" value="Znf_C2H2_sf"/>
</dbReference>
<comment type="subcellular location">
    <subcellularLocation>
        <location evidence="1">Nucleus</location>
    </subcellularLocation>
</comment>
<dbReference type="FunFam" id="3.30.160.60:FF:000446">
    <property type="entry name" value="Zinc finger protein"/>
    <property type="match status" value="1"/>
</dbReference>
<feature type="domain" description="C2H2-type" evidence="13">
    <location>
        <begin position="354"/>
        <end position="383"/>
    </location>
</feature>
<feature type="region of interest" description="Disordered" evidence="12">
    <location>
        <begin position="172"/>
        <end position="273"/>
    </location>
</feature>
<keyword evidence="3" id="KW-0479">Metal-binding</keyword>
<dbReference type="InterPro" id="IPR013087">
    <property type="entry name" value="Znf_C2H2_type"/>
</dbReference>
<dbReference type="GO" id="GO:0000785">
    <property type="term" value="C:chromatin"/>
    <property type="evidence" value="ECO:0007669"/>
    <property type="project" value="UniProtKB-ARBA"/>
</dbReference>
<proteinExistence type="inferred from homology"/>
<evidence type="ECO:0000256" key="5">
    <source>
        <dbReference type="ARBA" id="ARBA00022771"/>
    </source>
</evidence>
<reference evidence="14 15" key="1">
    <citation type="submission" date="2024-03" db="EMBL/GenBank/DDBJ databases">
        <title>Adaptation during the transition from Ophiocordyceps entomopathogen to insect associate is accompanied by gene loss and intensified selection.</title>
        <authorList>
            <person name="Ward C.M."/>
            <person name="Onetto C.A."/>
            <person name="Borneman A.R."/>
        </authorList>
    </citation>
    <scope>NUCLEOTIDE SEQUENCE [LARGE SCALE GENOMIC DNA]</scope>
    <source>
        <strain evidence="14">AWRI1</strain>
        <tissue evidence="14">Single Adult Female</tissue>
    </source>
</reference>
<accession>A0AAN9TTW3</accession>
<evidence type="ECO:0000313" key="15">
    <source>
        <dbReference type="Proteomes" id="UP001367676"/>
    </source>
</evidence>
<evidence type="ECO:0000259" key="13">
    <source>
        <dbReference type="PROSITE" id="PS50157"/>
    </source>
</evidence>
<name>A0AAN9TTW3_9HEMI</name>
<dbReference type="GO" id="GO:0040029">
    <property type="term" value="P:epigenetic regulation of gene expression"/>
    <property type="evidence" value="ECO:0007669"/>
    <property type="project" value="UniProtKB-ARBA"/>
</dbReference>
<dbReference type="PANTHER" id="PTHR24393:SF15">
    <property type="entry name" value="IP01243P-RELATED"/>
    <property type="match status" value="1"/>
</dbReference>
<comment type="similarity">
    <text evidence="2">Belongs to the krueppel C2H2-type zinc-finger protein family.</text>
</comment>
<evidence type="ECO:0000256" key="10">
    <source>
        <dbReference type="ARBA" id="ARBA00023242"/>
    </source>
</evidence>
<dbReference type="SUPFAM" id="SSF57667">
    <property type="entry name" value="beta-beta-alpha zinc fingers"/>
    <property type="match status" value="6"/>
</dbReference>
<dbReference type="GO" id="GO:0008270">
    <property type="term" value="F:zinc ion binding"/>
    <property type="evidence" value="ECO:0007669"/>
    <property type="project" value="UniProtKB-KW"/>
</dbReference>
<evidence type="ECO:0000256" key="1">
    <source>
        <dbReference type="ARBA" id="ARBA00004123"/>
    </source>
</evidence>
<dbReference type="GO" id="GO:0005634">
    <property type="term" value="C:nucleus"/>
    <property type="evidence" value="ECO:0007669"/>
    <property type="project" value="UniProtKB-SubCell"/>
</dbReference>
<dbReference type="FunFam" id="3.30.160.60:FF:000100">
    <property type="entry name" value="Zinc finger 45-like"/>
    <property type="match status" value="1"/>
</dbReference>
<feature type="compositionally biased region" description="Low complexity" evidence="12">
    <location>
        <begin position="81"/>
        <end position="90"/>
    </location>
</feature>
<dbReference type="Gene3D" id="3.30.160.60">
    <property type="entry name" value="Classic Zinc Finger"/>
    <property type="match status" value="7"/>
</dbReference>
<feature type="domain" description="C2H2-type" evidence="13">
    <location>
        <begin position="143"/>
        <end position="165"/>
    </location>
</feature>
<feature type="domain" description="C2H2-type" evidence="13">
    <location>
        <begin position="413"/>
        <end position="440"/>
    </location>
</feature>
<feature type="domain" description="C2H2-type" evidence="13">
    <location>
        <begin position="497"/>
        <end position="524"/>
    </location>
</feature>
<sequence length="553" mass="62383">MTSKRRSKADVCLAPKATTPRESGEALSLCDCPKVADKAECSTCAKHQGRSVRCQHCPMVFLSVDHLARHLSSSHNERHSTSSSRESANTKAAEPENRPKRRVSEKSAPVASAPKTKIRKVEATVEPPVVTNDCATRTRVSSFRCPECPKAYQSARSLKRHSAIHQRLAVFEDKKSEDGDQNGQLAADLMPKSDTTGKPKSDSSEPNPSISSSTMTTSAAVSAATTLSSPKPESSSIEEQPVQESKTEKKTPCRSNRRSTKTDGPPPPLLPMDTIVCSECQETYEDESTFAEHQQLKHGGAYPAACDICQLQFPSPTLLRAHKIANHRSRRGRPTDEKDPFSRWYVFADEQKHLKCDQCNYNSLWYHKGRFLEHYRIHTGERPYTCDLCGKQFRTRTLMHKHVTFVHEGVKEHACDLCGRRFSDKRYMEDHRRIHTGERPYVCDLCGKTFKQSASLFIHKELHKGLRKHACDLCGKRFTTRSSLNIHIKRHVGERNFVCAICGKAFVDGKHLRDHSTVHSDERPFGCELCGARFKLMKHLKQHGRTHKRDFPG</sequence>
<feature type="domain" description="C2H2-type" evidence="13">
    <location>
        <begin position="275"/>
        <end position="303"/>
    </location>
</feature>
<evidence type="ECO:0000256" key="3">
    <source>
        <dbReference type="ARBA" id="ARBA00022723"/>
    </source>
</evidence>
<dbReference type="PROSITE" id="PS50157">
    <property type="entry name" value="ZINC_FINGER_C2H2_2"/>
    <property type="match status" value="10"/>
</dbReference>
<dbReference type="GO" id="GO:0001228">
    <property type="term" value="F:DNA-binding transcription activator activity, RNA polymerase II-specific"/>
    <property type="evidence" value="ECO:0007669"/>
    <property type="project" value="TreeGrafter"/>
</dbReference>
<evidence type="ECO:0000256" key="12">
    <source>
        <dbReference type="SAM" id="MobiDB-lite"/>
    </source>
</evidence>
<feature type="compositionally biased region" description="Basic and acidic residues" evidence="12">
    <location>
        <begin position="93"/>
        <end position="105"/>
    </location>
</feature>
<dbReference type="PROSITE" id="PS00028">
    <property type="entry name" value="ZINC_FINGER_C2H2_1"/>
    <property type="match status" value="10"/>
</dbReference>
<keyword evidence="15" id="KW-1185">Reference proteome</keyword>
<feature type="domain" description="C2H2-type" evidence="13">
    <location>
        <begin position="525"/>
        <end position="552"/>
    </location>
</feature>
<evidence type="ECO:0000256" key="11">
    <source>
        <dbReference type="PROSITE-ProRule" id="PRU00042"/>
    </source>
</evidence>
<protein>
    <recommendedName>
        <fullName evidence="13">C2H2-type domain-containing protein</fullName>
    </recommendedName>
</protein>
<comment type="caution">
    <text evidence="14">The sequence shown here is derived from an EMBL/GenBank/DDBJ whole genome shotgun (WGS) entry which is preliminary data.</text>
</comment>
<feature type="domain" description="C2H2-type" evidence="13">
    <location>
        <begin position="469"/>
        <end position="496"/>
    </location>
</feature>
<organism evidence="14 15">
    <name type="scientific">Parthenolecanium corni</name>
    <dbReference type="NCBI Taxonomy" id="536013"/>
    <lineage>
        <taxon>Eukaryota</taxon>
        <taxon>Metazoa</taxon>
        <taxon>Ecdysozoa</taxon>
        <taxon>Arthropoda</taxon>
        <taxon>Hexapoda</taxon>
        <taxon>Insecta</taxon>
        <taxon>Pterygota</taxon>
        <taxon>Neoptera</taxon>
        <taxon>Paraneoptera</taxon>
        <taxon>Hemiptera</taxon>
        <taxon>Sternorrhyncha</taxon>
        <taxon>Coccoidea</taxon>
        <taxon>Coccidae</taxon>
        <taxon>Parthenolecanium</taxon>
    </lineage>
</organism>
<evidence type="ECO:0000256" key="2">
    <source>
        <dbReference type="ARBA" id="ARBA00006991"/>
    </source>
</evidence>
<feature type="domain" description="C2H2-type" evidence="13">
    <location>
        <begin position="52"/>
        <end position="80"/>
    </location>
</feature>
<evidence type="ECO:0000313" key="14">
    <source>
        <dbReference type="EMBL" id="KAK7602806.1"/>
    </source>
</evidence>
<dbReference type="GO" id="GO:0000978">
    <property type="term" value="F:RNA polymerase II cis-regulatory region sequence-specific DNA binding"/>
    <property type="evidence" value="ECO:0007669"/>
    <property type="project" value="TreeGrafter"/>
</dbReference>
<dbReference type="SMART" id="SM00355">
    <property type="entry name" value="ZnF_C2H2"/>
    <property type="match status" value="11"/>
</dbReference>
<dbReference type="FunFam" id="3.30.160.60:FF:001370">
    <property type="entry name" value="Zinc finger protein"/>
    <property type="match status" value="1"/>
</dbReference>
<keyword evidence="6" id="KW-0862">Zinc</keyword>
<dbReference type="PANTHER" id="PTHR24393">
    <property type="entry name" value="ZINC FINGER PROTEIN"/>
    <property type="match status" value="1"/>
</dbReference>
<feature type="compositionally biased region" description="Low complexity" evidence="12">
    <location>
        <begin position="204"/>
        <end position="240"/>
    </location>
</feature>